<proteinExistence type="predicted"/>
<evidence type="ECO:0000313" key="1">
    <source>
        <dbReference type="EMBL" id="KAG1283901.1"/>
    </source>
</evidence>
<reference evidence="1" key="1">
    <citation type="journal article" date="2020" name="Microb. Genom.">
        <title>Genetic diversity of clinical and environmental Mucorales isolates obtained from an investigation of mucormycosis cases among solid organ transplant recipients.</title>
        <authorList>
            <person name="Nguyen M.H."/>
            <person name="Kaul D."/>
            <person name="Muto C."/>
            <person name="Cheng S.J."/>
            <person name="Richter R.A."/>
            <person name="Bruno V.M."/>
            <person name="Liu G."/>
            <person name="Beyhan S."/>
            <person name="Sundermann A.J."/>
            <person name="Mounaud S."/>
            <person name="Pasculle A.W."/>
            <person name="Nierman W.C."/>
            <person name="Driscoll E."/>
            <person name="Cumbie R."/>
            <person name="Clancy C.J."/>
            <person name="Dupont C.L."/>
        </authorList>
    </citation>
    <scope>NUCLEOTIDE SEQUENCE</scope>
    <source>
        <strain evidence="1">GL11</strain>
    </source>
</reference>
<keyword evidence="2" id="KW-1185">Reference proteome</keyword>
<organism evidence="1 2">
    <name type="scientific">Rhizopus oryzae</name>
    <name type="common">Mucormycosis agent</name>
    <name type="synonym">Rhizopus arrhizus var. delemar</name>
    <dbReference type="NCBI Taxonomy" id="64495"/>
    <lineage>
        <taxon>Eukaryota</taxon>
        <taxon>Fungi</taxon>
        <taxon>Fungi incertae sedis</taxon>
        <taxon>Mucoromycota</taxon>
        <taxon>Mucoromycotina</taxon>
        <taxon>Mucoromycetes</taxon>
        <taxon>Mucorales</taxon>
        <taxon>Mucorineae</taxon>
        <taxon>Rhizopodaceae</taxon>
        <taxon>Rhizopus</taxon>
    </lineage>
</organism>
<gene>
    <name evidence="1" type="ORF">G6F64_014324</name>
</gene>
<sequence length="104" mass="11176">MSGVALGAGIAQPAPGPHALVVVALLRRRASQAKQVQEAEMVLRDLTQRRIRRADDAKHVGQRHMRDIRAAEFARHRDAAQPAGRIACDLAPGQSAFPVALGRA</sequence>
<dbReference type="EMBL" id="JAANQT010008027">
    <property type="protein sequence ID" value="KAG1283901.1"/>
    <property type="molecule type" value="Genomic_DNA"/>
</dbReference>
<name>A0A9P6WU28_RHIOR</name>
<accession>A0A9P6WU28</accession>
<evidence type="ECO:0000313" key="2">
    <source>
        <dbReference type="Proteomes" id="UP000716291"/>
    </source>
</evidence>
<protein>
    <submittedName>
        <fullName evidence="1">Uncharacterized protein</fullName>
    </submittedName>
</protein>
<comment type="caution">
    <text evidence="1">The sequence shown here is derived from an EMBL/GenBank/DDBJ whole genome shotgun (WGS) entry which is preliminary data.</text>
</comment>
<dbReference type="AlphaFoldDB" id="A0A9P6WU28"/>
<dbReference type="Proteomes" id="UP000716291">
    <property type="component" value="Unassembled WGS sequence"/>
</dbReference>